<proteinExistence type="predicted"/>
<keyword evidence="3" id="KW-1185">Reference proteome</keyword>
<keyword evidence="2" id="KW-0808">Transferase</keyword>
<dbReference type="GO" id="GO:0008168">
    <property type="term" value="F:methyltransferase activity"/>
    <property type="evidence" value="ECO:0007669"/>
    <property type="project" value="UniProtKB-KW"/>
</dbReference>
<reference evidence="2" key="1">
    <citation type="submission" date="2023-07" db="EMBL/GenBank/DDBJ databases">
        <title>Fictibacillus sp. isolated from freshwater pond.</title>
        <authorList>
            <person name="Kirdat K."/>
            <person name="Bhat A."/>
            <person name="Mourya A."/>
            <person name="Yadav A."/>
        </authorList>
    </citation>
    <scope>NUCLEOTIDE SEQUENCE</scope>
    <source>
        <strain evidence="2">NE201</strain>
    </source>
</reference>
<dbReference type="Proteomes" id="UP001172721">
    <property type="component" value="Unassembled WGS sequence"/>
</dbReference>
<keyword evidence="2" id="KW-0489">Methyltransferase</keyword>
<organism evidence="2 3">
    <name type="scientific">Fictibacillus fluitans</name>
    <dbReference type="NCBI Taxonomy" id="3058422"/>
    <lineage>
        <taxon>Bacteria</taxon>
        <taxon>Bacillati</taxon>
        <taxon>Bacillota</taxon>
        <taxon>Bacilli</taxon>
        <taxon>Bacillales</taxon>
        <taxon>Fictibacillaceae</taxon>
        <taxon>Fictibacillus</taxon>
    </lineage>
</organism>
<name>A0ABT8HYY1_9BACL</name>
<dbReference type="PANTHER" id="PTHR43861:SF1">
    <property type="entry name" value="TRANS-ACONITATE 2-METHYLTRANSFERASE"/>
    <property type="match status" value="1"/>
</dbReference>
<evidence type="ECO:0000313" key="3">
    <source>
        <dbReference type="Proteomes" id="UP001172721"/>
    </source>
</evidence>
<evidence type="ECO:0000313" key="2">
    <source>
        <dbReference type="EMBL" id="MDN4525993.1"/>
    </source>
</evidence>
<gene>
    <name evidence="2" type="ORF">QYB97_16020</name>
</gene>
<dbReference type="EMBL" id="JAUHTR010000008">
    <property type="protein sequence ID" value="MDN4525993.1"/>
    <property type="molecule type" value="Genomic_DNA"/>
</dbReference>
<comment type="caution">
    <text evidence="2">The sequence shown here is derived from an EMBL/GenBank/DDBJ whole genome shotgun (WGS) entry which is preliminary data.</text>
</comment>
<dbReference type="Pfam" id="PF08241">
    <property type="entry name" value="Methyltransf_11"/>
    <property type="match status" value="1"/>
</dbReference>
<dbReference type="InterPro" id="IPR029063">
    <property type="entry name" value="SAM-dependent_MTases_sf"/>
</dbReference>
<dbReference type="CDD" id="cd02440">
    <property type="entry name" value="AdoMet_MTases"/>
    <property type="match status" value="1"/>
</dbReference>
<feature type="domain" description="Methyltransferase type 11" evidence="1">
    <location>
        <begin position="18"/>
        <end position="113"/>
    </location>
</feature>
<dbReference type="GO" id="GO:0032259">
    <property type="term" value="P:methylation"/>
    <property type="evidence" value="ECO:0007669"/>
    <property type="project" value="UniProtKB-KW"/>
</dbReference>
<accession>A0ABT8HYY1</accession>
<dbReference type="PANTHER" id="PTHR43861">
    <property type="entry name" value="TRANS-ACONITATE 2-METHYLTRANSFERASE-RELATED"/>
    <property type="match status" value="1"/>
</dbReference>
<dbReference type="InterPro" id="IPR013216">
    <property type="entry name" value="Methyltransf_11"/>
</dbReference>
<protein>
    <submittedName>
        <fullName evidence="2">Class I SAM-dependent methyltransferase</fullName>
    </submittedName>
</protein>
<sequence>MIHAIDSLIEQTDGMKMLDAGCGAGYLSRFLARRGASVTSIDYSKKMLEIAKGKTPKELDIIFHHGNCERLNFLDDCAFDIIVSNMVIQDLADYEAALSEMLLLLKNGGYFVFSILHPCFVTPIVTG</sequence>
<dbReference type="SUPFAM" id="SSF53335">
    <property type="entry name" value="S-adenosyl-L-methionine-dependent methyltransferases"/>
    <property type="match status" value="1"/>
</dbReference>
<evidence type="ECO:0000259" key="1">
    <source>
        <dbReference type="Pfam" id="PF08241"/>
    </source>
</evidence>
<dbReference type="Gene3D" id="3.40.50.150">
    <property type="entry name" value="Vaccinia Virus protein VP39"/>
    <property type="match status" value="1"/>
</dbReference>